<dbReference type="EnsemblPlants" id="AVESA.00010b.r2.6CG1081390.1">
    <property type="protein sequence ID" value="AVESA.00010b.r2.6CG1081390.1.CDS"/>
    <property type="gene ID" value="AVESA.00010b.r2.6CG1081390"/>
</dbReference>
<evidence type="ECO:0000313" key="2">
    <source>
        <dbReference type="Proteomes" id="UP001732700"/>
    </source>
</evidence>
<organism evidence="1 2">
    <name type="scientific">Avena sativa</name>
    <name type="common">Oat</name>
    <dbReference type="NCBI Taxonomy" id="4498"/>
    <lineage>
        <taxon>Eukaryota</taxon>
        <taxon>Viridiplantae</taxon>
        <taxon>Streptophyta</taxon>
        <taxon>Embryophyta</taxon>
        <taxon>Tracheophyta</taxon>
        <taxon>Spermatophyta</taxon>
        <taxon>Magnoliopsida</taxon>
        <taxon>Liliopsida</taxon>
        <taxon>Poales</taxon>
        <taxon>Poaceae</taxon>
        <taxon>BOP clade</taxon>
        <taxon>Pooideae</taxon>
        <taxon>Poodae</taxon>
        <taxon>Poeae</taxon>
        <taxon>Poeae Chloroplast Group 1 (Aveneae type)</taxon>
        <taxon>Aveninae</taxon>
        <taxon>Avena</taxon>
    </lineage>
</organism>
<reference evidence="1" key="1">
    <citation type="submission" date="2021-05" db="EMBL/GenBank/DDBJ databases">
        <authorList>
            <person name="Scholz U."/>
            <person name="Mascher M."/>
            <person name="Fiebig A."/>
        </authorList>
    </citation>
    <scope>NUCLEOTIDE SEQUENCE [LARGE SCALE GENOMIC DNA]</scope>
</reference>
<accession>A0ACD5YX16</accession>
<keyword evidence="2" id="KW-1185">Reference proteome</keyword>
<proteinExistence type="predicted"/>
<dbReference type="Proteomes" id="UP001732700">
    <property type="component" value="Chromosome 6C"/>
</dbReference>
<reference evidence="1" key="2">
    <citation type="submission" date="2025-09" db="UniProtKB">
        <authorList>
            <consortium name="EnsemblPlants"/>
        </authorList>
    </citation>
    <scope>IDENTIFICATION</scope>
</reference>
<protein>
    <submittedName>
        <fullName evidence="1">Uncharacterized protein</fullName>
    </submittedName>
</protein>
<sequence length="358" mass="39279">MTNHFPRLQLPSVPVGGRASTRAQQREGTGGMAANTGTPGRRTAQNAAPSTNVVPASARQKTHVVPASNDIPTTNLEPPRASVVATGPSAALAFPRKKIQAIGRNRASPARLFKLDKLLSKEQKDLITEYGWEGMLMVKASEMLVDLSMWLLSCYDPIRSELAIPGRGTIRVDADSFHKVFGLANEGLPVVYEMETEPISFMNGTYNIEDGAAPEWKTWCKLIKDMNGVADLKFLRAYFAAVISCFICPSTKCSISPRCYPSIINLSLTRRTNFCQFAIDQINSEVKKMGVSKKSVCCCLQHLVILYLDSLEVDEPVPSVEDCPIRAAAWDDKLIQAVVHKDTKTNGEFGKLRISTVC</sequence>
<name>A0ACD5YX16_AVESA</name>
<evidence type="ECO:0000313" key="1">
    <source>
        <dbReference type="EnsemblPlants" id="AVESA.00010b.r2.6CG1081390.1.CDS"/>
    </source>
</evidence>